<proteinExistence type="predicted"/>
<reference evidence="1 2" key="1">
    <citation type="journal article" date="2020" name="Biotechnol. Biofuels">
        <title>New insights from the biogas microbiome by comprehensive genome-resolved metagenomics of nearly 1600 species originating from multiple anaerobic digesters.</title>
        <authorList>
            <person name="Campanaro S."/>
            <person name="Treu L."/>
            <person name="Rodriguez-R L.M."/>
            <person name="Kovalovszki A."/>
            <person name="Ziels R.M."/>
            <person name="Maus I."/>
            <person name="Zhu X."/>
            <person name="Kougias P.G."/>
            <person name="Basile A."/>
            <person name="Luo G."/>
            <person name="Schluter A."/>
            <person name="Konstantinidis K.T."/>
            <person name="Angelidaki I."/>
        </authorList>
    </citation>
    <scope>NUCLEOTIDE SEQUENCE [LARGE SCALE GENOMIC DNA]</scope>
    <source>
        <strain evidence="1">AS22ysBPME_79</strain>
    </source>
</reference>
<dbReference type="AlphaFoldDB" id="A0A7K4BYL8"/>
<evidence type="ECO:0000313" key="2">
    <source>
        <dbReference type="Proteomes" id="UP000526302"/>
    </source>
</evidence>
<accession>A0A7K4BYL8</accession>
<organism evidence="1 2">
    <name type="scientific">Candidatus Iainarchaeum sp</name>
    <dbReference type="NCBI Taxonomy" id="3101447"/>
    <lineage>
        <taxon>Archaea</taxon>
        <taxon>Candidatus Iainarchaeota</taxon>
        <taxon>Candidatus Iainarchaeia</taxon>
        <taxon>Candidatus Iainarchaeales</taxon>
        <taxon>Candidatus Iainarchaeaceae</taxon>
        <taxon>Candidatus Iainarchaeum</taxon>
    </lineage>
</organism>
<protein>
    <submittedName>
        <fullName evidence="1">Uncharacterized protein</fullName>
    </submittedName>
</protein>
<evidence type="ECO:0000313" key="1">
    <source>
        <dbReference type="EMBL" id="NMA44350.1"/>
    </source>
</evidence>
<comment type="caution">
    <text evidence="1">The sequence shown here is derived from an EMBL/GenBank/DDBJ whole genome shotgun (WGS) entry which is preliminary data.</text>
</comment>
<gene>
    <name evidence="1" type="ORF">GX950_00865</name>
</gene>
<sequence>MHQKRRIVSKNAKKVSQTIPKIVTKATRTRSLAYTPKFKKFVRQNNQVLSKVKKLITINFDKLRTGQKITTANENIALVKYASGKHKGAANLMTLKARAGKRLFFIKITKGQDRNLAKRYANAEMILQKLGRKINGFTVRIIKPEFIYSEGITNRSLSNPGRTFFVSDFVDQSKVIQPINYHGKEREKIHETLEKVCNFMKQEGVILDNPQFNSFYEQKTKTIYLYDI</sequence>
<dbReference type="Proteomes" id="UP000526302">
    <property type="component" value="Unassembled WGS sequence"/>
</dbReference>
<dbReference type="EMBL" id="JAAZKV010000007">
    <property type="protein sequence ID" value="NMA44350.1"/>
    <property type="molecule type" value="Genomic_DNA"/>
</dbReference>
<name>A0A7K4BYL8_9ARCH</name>